<dbReference type="InterPro" id="IPR002110">
    <property type="entry name" value="Ankyrin_rpt"/>
</dbReference>
<evidence type="ECO:0008006" key="7">
    <source>
        <dbReference type="Google" id="ProtNLM"/>
    </source>
</evidence>
<keyword evidence="6" id="KW-1185">Reference proteome</keyword>
<feature type="repeat" description="ANK" evidence="3">
    <location>
        <begin position="356"/>
        <end position="388"/>
    </location>
</feature>
<dbReference type="PROSITE" id="PS50297">
    <property type="entry name" value="ANK_REP_REGION"/>
    <property type="match status" value="2"/>
</dbReference>
<dbReference type="InterPro" id="IPR036770">
    <property type="entry name" value="Ankyrin_rpt-contain_sf"/>
</dbReference>
<feature type="region of interest" description="Disordered" evidence="4">
    <location>
        <begin position="183"/>
        <end position="219"/>
    </location>
</feature>
<gene>
    <name evidence="5" type="ORF">N0V89_003347</name>
</gene>
<keyword evidence="2 3" id="KW-0040">ANK repeat</keyword>
<keyword evidence="1" id="KW-0677">Repeat</keyword>
<evidence type="ECO:0000256" key="1">
    <source>
        <dbReference type="ARBA" id="ARBA00022737"/>
    </source>
</evidence>
<dbReference type="Proteomes" id="UP001140513">
    <property type="component" value="Unassembled WGS sequence"/>
</dbReference>
<dbReference type="AlphaFoldDB" id="A0A9W9CFG3"/>
<accession>A0A9W9CFG3</accession>
<sequence length="554" mass="61519">MAELQTASAICGIVRTTWQTIELSRDIFRAPEDAQMLWGRTKSTYQLMQCLDAVIKLRRENAVDNTRPLSASIVLVIEGAAKNCQQVLQKLADKCIQLGAHQHITRGKTVKESVSFALSAKSIQKFETNLIFATQMVKFALELLNNADRITDRVDTSVRFDIIEALLRQLVADRGLILDNQEKDHTLPSKSSTTTRKRLDSGVGLEEDARSTAPNIEKTLSTSIGEEGQLMSENLLKFAEQINVSFGDFHPHVPKEYGNNANPTPLRANDDDDVNELHTLESCRTNFSLLGAIEERSPEKCEALLSRECEVNKRNEEGLTAFMCAAACEHGDACESCLRCMKMLVDHGADLDQTHEEKSALHLSVKHGNLQIAKWLVESSAEIEASSPRTPLFLAVKYNRPTFVDLLVSAGANVNVLDEHNWSLIHYAVNRNCKAALLELLQSAKSKGIDLDVNGRCEMTWTPLMHLAEVSDKEENVQLAGILIKHGAKVDATDGNGYTALWYAVQGRFSAARNRFVFELLRKGADDAIVKKKAPKKIAVFGAFKTWKLSTVSR</sequence>
<dbReference type="PANTHER" id="PTHR24173">
    <property type="entry name" value="ANKYRIN REPEAT CONTAINING"/>
    <property type="match status" value="1"/>
</dbReference>
<evidence type="ECO:0000313" key="6">
    <source>
        <dbReference type="Proteomes" id="UP001140513"/>
    </source>
</evidence>
<reference evidence="5" key="1">
    <citation type="submission" date="2022-10" db="EMBL/GenBank/DDBJ databases">
        <title>Tapping the CABI collections for fungal endophytes: first genome assemblies for Collariella, Neodidymelliopsis, Ascochyta clinopodiicola, Didymella pomorum, Didymosphaeria variabile, Neocosmospora piperis and Neocucurbitaria cava.</title>
        <authorList>
            <person name="Hill R."/>
        </authorList>
    </citation>
    <scope>NUCLEOTIDE SEQUENCE</scope>
    <source>
        <strain evidence="5">IMI 356815</strain>
    </source>
</reference>
<evidence type="ECO:0000256" key="3">
    <source>
        <dbReference type="PROSITE-ProRule" id="PRU00023"/>
    </source>
</evidence>
<dbReference type="Gene3D" id="1.25.40.20">
    <property type="entry name" value="Ankyrin repeat-containing domain"/>
    <property type="match status" value="2"/>
</dbReference>
<dbReference type="OrthoDB" id="539213at2759"/>
<organism evidence="5 6">
    <name type="scientific">Didymosphaeria variabile</name>
    <dbReference type="NCBI Taxonomy" id="1932322"/>
    <lineage>
        <taxon>Eukaryota</taxon>
        <taxon>Fungi</taxon>
        <taxon>Dikarya</taxon>
        <taxon>Ascomycota</taxon>
        <taxon>Pezizomycotina</taxon>
        <taxon>Dothideomycetes</taxon>
        <taxon>Pleosporomycetidae</taxon>
        <taxon>Pleosporales</taxon>
        <taxon>Massarineae</taxon>
        <taxon>Didymosphaeriaceae</taxon>
        <taxon>Didymosphaeria</taxon>
    </lineage>
</organism>
<dbReference type="SMART" id="SM00248">
    <property type="entry name" value="ANK"/>
    <property type="match status" value="6"/>
</dbReference>
<evidence type="ECO:0000256" key="4">
    <source>
        <dbReference type="SAM" id="MobiDB-lite"/>
    </source>
</evidence>
<dbReference type="PANTHER" id="PTHR24173:SF74">
    <property type="entry name" value="ANKYRIN REPEAT DOMAIN-CONTAINING PROTEIN 16"/>
    <property type="match status" value="1"/>
</dbReference>
<name>A0A9W9CFG3_9PLEO</name>
<evidence type="ECO:0000256" key="2">
    <source>
        <dbReference type="ARBA" id="ARBA00023043"/>
    </source>
</evidence>
<dbReference type="EMBL" id="JAPEUX010000002">
    <property type="protein sequence ID" value="KAJ4358763.1"/>
    <property type="molecule type" value="Genomic_DNA"/>
</dbReference>
<dbReference type="SUPFAM" id="SSF48403">
    <property type="entry name" value="Ankyrin repeat"/>
    <property type="match status" value="1"/>
</dbReference>
<dbReference type="Pfam" id="PF12796">
    <property type="entry name" value="Ank_2"/>
    <property type="match status" value="2"/>
</dbReference>
<feature type="repeat" description="ANK" evidence="3">
    <location>
        <begin position="387"/>
        <end position="419"/>
    </location>
</feature>
<comment type="caution">
    <text evidence="5">The sequence shown here is derived from an EMBL/GenBank/DDBJ whole genome shotgun (WGS) entry which is preliminary data.</text>
</comment>
<proteinExistence type="predicted"/>
<dbReference type="RefSeq" id="XP_056075622.1">
    <property type="nucleotide sequence ID" value="XM_056212149.1"/>
</dbReference>
<protein>
    <recommendedName>
        <fullName evidence="7">Ankyrin</fullName>
    </recommendedName>
</protein>
<evidence type="ECO:0000313" key="5">
    <source>
        <dbReference type="EMBL" id="KAJ4358763.1"/>
    </source>
</evidence>
<dbReference type="GeneID" id="80906877"/>
<dbReference type="PROSITE" id="PS50088">
    <property type="entry name" value="ANK_REPEAT"/>
    <property type="match status" value="2"/>
</dbReference>